<dbReference type="EMBL" id="MCFA01000265">
    <property type="protein sequence ID" value="ORX96023.1"/>
    <property type="molecule type" value="Genomic_DNA"/>
</dbReference>
<dbReference type="PROSITE" id="PS50012">
    <property type="entry name" value="RCC1_3"/>
    <property type="match status" value="1"/>
</dbReference>
<keyword evidence="1" id="KW-0677">Repeat</keyword>
<feature type="compositionally biased region" description="Basic and acidic residues" evidence="3">
    <location>
        <begin position="479"/>
        <end position="488"/>
    </location>
</feature>
<dbReference type="OrthoDB" id="5370059at2759"/>
<reference evidence="4 5" key="1">
    <citation type="submission" date="2016-07" db="EMBL/GenBank/DDBJ databases">
        <title>Pervasive Adenine N6-methylation of Active Genes in Fungi.</title>
        <authorList>
            <consortium name="DOE Joint Genome Institute"/>
            <person name="Mondo S.J."/>
            <person name="Dannebaum R.O."/>
            <person name="Kuo R.C."/>
            <person name="Labutti K."/>
            <person name="Haridas S."/>
            <person name="Kuo A."/>
            <person name="Salamov A."/>
            <person name="Ahrendt S.R."/>
            <person name="Lipzen A."/>
            <person name="Sullivan W."/>
            <person name="Andreopoulos W.B."/>
            <person name="Clum A."/>
            <person name="Lindquist E."/>
            <person name="Daum C."/>
            <person name="Ramamoorthy G.K."/>
            <person name="Gryganskyi A."/>
            <person name="Culley D."/>
            <person name="Magnuson J.K."/>
            <person name="James T.Y."/>
            <person name="O'Malley M.A."/>
            <person name="Stajich J.E."/>
            <person name="Spatafora J.W."/>
            <person name="Visel A."/>
            <person name="Grigoriev I.V."/>
        </authorList>
    </citation>
    <scope>NUCLEOTIDE SEQUENCE [LARGE SCALE GENOMIC DNA]</scope>
    <source>
        <strain evidence="4 5">CBS 115471</strain>
    </source>
</reference>
<proteinExistence type="predicted"/>
<keyword evidence="5" id="KW-1185">Reference proteome</keyword>
<dbReference type="STRING" id="1231657.A0A1Y1YDM9"/>
<dbReference type="InterPro" id="IPR051210">
    <property type="entry name" value="Ub_ligase/GEF_domain"/>
</dbReference>
<dbReference type="PANTHER" id="PTHR22870">
    <property type="entry name" value="REGULATOR OF CHROMOSOME CONDENSATION"/>
    <property type="match status" value="1"/>
</dbReference>
<dbReference type="Gene3D" id="2.130.10.30">
    <property type="entry name" value="Regulator of chromosome condensation 1/beta-lactamase-inhibitor protein II"/>
    <property type="match status" value="2"/>
</dbReference>
<evidence type="ECO:0000256" key="2">
    <source>
        <dbReference type="PROSITE-ProRule" id="PRU00235"/>
    </source>
</evidence>
<evidence type="ECO:0000313" key="4">
    <source>
        <dbReference type="EMBL" id="ORX96023.1"/>
    </source>
</evidence>
<comment type="caution">
    <text evidence="4">The sequence shown here is derived from an EMBL/GenBank/DDBJ whole genome shotgun (WGS) entry which is preliminary data.</text>
</comment>
<name>A0A1Y1YDM9_9PLEO</name>
<dbReference type="PANTHER" id="PTHR22870:SF466">
    <property type="entry name" value="ANKYRIN REPEAT-CONTAINING PROTEIN"/>
    <property type="match status" value="1"/>
</dbReference>
<organism evidence="4 5">
    <name type="scientific">Clohesyomyces aquaticus</name>
    <dbReference type="NCBI Taxonomy" id="1231657"/>
    <lineage>
        <taxon>Eukaryota</taxon>
        <taxon>Fungi</taxon>
        <taxon>Dikarya</taxon>
        <taxon>Ascomycota</taxon>
        <taxon>Pezizomycotina</taxon>
        <taxon>Dothideomycetes</taxon>
        <taxon>Pleosporomycetidae</taxon>
        <taxon>Pleosporales</taxon>
        <taxon>Lindgomycetaceae</taxon>
        <taxon>Clohesyomyces</taxon>
    </lineage>
</organism>
<sequence>MTTGSSGPQGHRACLRPGQSRRVMTSRCFGLAVSGKILSTSPIGTLLVHFGHKGELTDDQLENLKKRDHGEAPRYFGIPLTTGLTGVIKSEAPGIVTFYTTKVERENRDVAVEIETIPQSSAEYRARMVAVANSSRVAVVMSPKTGATGLHARRGCILTFETVEKFKFWLMDGQPRIVHRGQYCSEEATRARWKMLVAGATTFTALRADGQVFTWTPDPRYPRCLGRPITDDESSDKPFPVPFLLHTKIKRIASGGYMTAAISADGELFLWGQACPGQERELLVLQARQEDMEIRRPTHDLSVNEPRGDVTGEVPQALFVPDPRTDTYLPPLPAKYGPWSAEKEMDWAVEVAVNRRDGIMNPHPNDLRARQATPSEPEDEYVHVVPVKIDGIEARVTHVAVGMGHILIAAETKFEWAVFSMGEGKEGQLGLGVPGVGGKPPAFMDTLQEVEALRGRKVTSLHCAGWSSWVVVVKKGHKEEEENVKIEPFKQYPEDVDDDEGEDE</sequence>
<evidence type="ECO:0000256" key="3">
    <source>
        <dbReference type="SAM" id="MobiDB-lite"/>
    </source>
</evidence>
<dbReference type="AlphaFoldDB" id="A0A1Y1YDM9"/>
<dbReference type="SUPFAM" id="SSF50985">
    <property type="entry name" value="RCC1/BLIP-II"/>
    <property type="match status" value="1"/>
</dbReference>
<dbReference type="InterPro" id="IPR009091">
    <property type="entry name" value="RCC1/BLIP-II"/>
</dbReference>
<accession>A0A1Y1YDM9</accession>
<feature type="region of interest" description="Disordered" evidence="3">
    <location>
        <begin position="479"/>
        <end position="504"/>
    </location>
</feature>
<dbReference type="Proteomes" id="UP000193144">
    <property type="component" value="Unassembled WGS sequence"/>
</dbReference>
<evidence type="ECO:0000313" key="5">
    <source>
        <dbReference type="Proteomes" id="UP000193144"/>
    </source>
</evidence>
<feature type="compositionally biased region" description="Acidic residues" evidence="3">
    <location>
        <begin position="494"/>
        <end position="504"/>
    </location>
</feature>
<dbReference type="InterPro" id="IPR000408">
    <property type="entry name" value="Reg_chr_condens"/>
</dbReference>
<feature type="repeat" description="RCC1" evidence="2">
    <location>
        <begin position="210"/>
        <end position="265"/>
    </location>
</feature>
<gene>
    <name evidence="4" type="ORF">BCR34DRAFT_578907</name>
</gene>
<evidence type="ECO:0000256" key="1">
    <source>
        <dbReference type="ARBA" id="ARBA00022737"/>
    </source>
</evidence>
<protein>
    <submittedName>
        <fullName evidence="4">Regulator of chromosome condensation 1/beta-lactamase-inhibitor protein II</fullName>
    </submittedName>
</protein>